<dbReference type="GO" id="GO:0000307">
    <property type="term" value="C:cyclin-dependent protein kinase holoenzyme complex"/>
    <property type="evidence" value="ECO:0007669"/>
    <property type="project" value="TreeGrafter"/>
</dbReference>
<keyword evidence="3" id="KW-1185">Reference proteome</keyword>
<dbReference type="eggNOG" id="KOG1674">
    <property type="taxonomic scope" value="Eukaryota"/>
</dbReference>
<dbReference type="Proteomes" id="UP000030752">
    <property type="component" value="Unassembled WGS sequence"/>
</dbReference>
<evidence type="ECO:0008006" key="4">
    <source>
        <dbReference type="Google" id="ProtNLM"/>
    </source>
</evidence>
<dbReference type="OrthoDB" id="286814at2759"/>
<feature type="region of interest" description="Disordered" evidence="1">
    <location>
        <begin position="190"/>
        <end position="211"/>
    </location>
</feature>
<dbReference type="Pfam" id="PF08613">
    <property type="entry name" value="Cyclin"/>
    <property type="match status" value="1"/>
</dbReference>
<feature type="region of interest" description="Disordered" evidence="1">
    <location>
        <begin position="594"/>
        <end position="636"/>
    </location>
</feature>
<feature type="region of interest" description="Disordered" evidence="1">
    <location>
        <begin position="81"/>
        <end position="120"/>
    </location>
</feature>
<proteinExistence type="predicted"/>
<dbReference type="EMBL" id="KB822720">
    <property type="protein sequence ID" value="ETN40360.1"/>
    <property type="molecule type" value="Genomic_DNA"/>
</dbReference>
<dbReference type="GeneID" id="19971976"/>
<feature type="compositionally biased region" description="Polar residues" evidence="1">
    <location>
        <begin position="149"/>
        <end position="164"/>
    </location>
</feature>
<dbReference type="AlphaFoldDB" id="W2RVN0"/>
<organism evidence="2 3">
    <name type="scientific">Cyphellophora europaea (strain CBS 101466)</name>
    <name type="common">Phialophora europaea</name>
    <dbReference type="NCBI Taxonomy" id="1220924"/>
    <lineage>
        <taxon>Eukaryota</taxon>
        <taxon>Fungi</taxon>
        <taxon>Dikarya</taxon>
        <taxon>Ascomycota</taxon>
        <taxon>Pezizomycotina</taxon>
        <taxon>Eurotiomycetes</taxon>
        <taxon>Chaetothyriomycetidae</taxon>
        <taxon>Chaetothyriales</taxon>
        <taxon>Cyphellophoraceae</taxon>
        <taxon>Cyphellophora</taxon>
    </lineage>
</organism>
<dbReference type="CDD" id="cd20557">
    <property type="entry name" value="CYCLIN_ScPCL1-like"/>
    <property type="match status" value="1"/>
</dbReference>
<feature type="compositionally biased region" description="Low complexity" evidence="1">
    <location>
        <begin position="81"/>
        <end position="92"/>
    </location>
</feature>
<dbReference type="PANTHER" id="PTHR15615">
    <property type="match status" value="1"/>
</dbReference>
<dbReference type="InterPro" id="IPR013922">
    <property type="entry name" value="Cyclin_PHO80-like"/>
</dbReference>
<dbReference type="STRING" id="1220924.W2RVN0"/>
<dbReference type="VEuPathDB" id="FungiDB:HMPREF1541_04637"/>
<dbReference type="HOGENOM" id="CLU_017197_0_0_1"/>
<gene>
    <name evidence="2" type="ORF">HMPREF1541_04637</name>
</gene>
<accession>W2RVN0</accession>
<sequence length="848" mass="93287">MGFAGLEERAQFQPELSVFAPWDKSLRYNEEQPLQNKPIFTALATGPTTYASTAESDRQSVYSDDTASVADSIFDIASVASSQSSYGSSASDSSEDSSDGETGPTPRVRQPSARDAQQKLDGHSELLSGLGSESLPLRFNLHKDGPQEPISSYAENVPQPQSRAQHPAYQTIDQNNPSRPQTAFKQPLHNLQKTNRRRSINSEAPAAPPCRLKRDTDSADCFVMTLITFAARLITAIWPLSACPPMMSSCFNGAGVLPLEVFIHETLRRSKTSYSTLQVALWYLMLLKCQMPKNDLTKEPGQSSCRAMQCGRRMFLAALMLASKYLQDRNYSTRAWSKISGLRICEINENEMKYLEAIDYRLHITKDVFDNWSRIVLTLSKLSKLKPGCPLGRAQISPLGSGDWSALSAMVDDSPALRDENAFFSDKWWNGVLASLDPHLCDTEEGSKQFLRQSLPAVDLSHPLLRLDQGMSPAFDSPVDKAQTAFSSPALQSLHSGASTPVQGAEGHMQSLSSLPLRPQLRNLPTPVSTPRGPEGCYPTPSQMNLRCSASVDALRSVRKQCFANANLDRCPPPRPQSYCAAQGSRMRPAASIPFQSQQTPSPSLSEASDTITPTGRSRSSSISSNSSWSSSLSSQPMSAPFNLEKIINQPPQPSPLTRVVSMPETRVPVSRSINGHPLRRKPQFSDIAAARTSAAAVKSRTDFGTGQDLVQETDAAEALLRLCAGRREMQQQILSATQQATQQHEISPRGHKRNLSNATEPIQDHVRQLLQQERDGDEIMSDSALKIHDPSDELEKKWQAPTKTWALHKKPVTTIDHKRMALYCAPHAQLSAPELTALKLKEQLVSV</sequence>
<protein>
    <recommendedName>
        <fullName evidence="4">Cyclin N-terminal domain-containing protein</fullName>
    </recommendedName>
</protein>
<dbReference type="GO" id="GO:0005634">
    <property type="term" value="C:nucleus"/>
    <property type="evidence" value="ECO:0007669"/>
    <property type="project" value="TreeGrafter"/>
</dbReference>
<feature type="region of interest" description="Disordered" evidence="1">
    <location>
        <begin position="490"/>
        <end position="543"/>
    </location>
</feature>
<name>W2RVN0_CYPE1</name>
<dbReference type="PANTHER" id="PTHR15615:SF36">
    <property type="entry name" value="PHO85 CYCLIN-5"/>
    <property type="match status" value="1"/>
</dbReference>
<dbReference type="InParanoid" id="W2RVN0"/>
<dbReference type="GO" id="GO:0016538">
    <property type="term" value="F:cyclin-dependent protein serine/threonine kinase regulator activity"/>
    <property type="evidence" value="ECO:0007669"/>
    <property type="project" value="TreeGrafter"/>
</dbReference>
<feature type="compositionally biased region" description="Polar residues" evidence="1">
    <location>
        <begin position="490"/>
        <end position="502"/>
    </location>
</feature>
<dbReference type="Gene3D" id="1.10.472.10">
    <property type="entry name" value="Cyclin-like"/>
    <property type="match status" value="1"/>
</dbReference>
<evidence type="ECO:0000313" key="3">
    <source>
        <dbReference type="Proteomes" id="UP000030752"/>
    </source>
</evidence>
<dbReference type="RefSeq" id="XP_008717203.1">
    <property type="nucleotide sequence ID" value="XM_008718981.1"/>
</dbReference>
<evidence type="ECO:0000256" key="1">
    <source>
        <dbReference type="SAM" id="MobiDB-lite"/>
    </source>
</evidence>
<feature type="compositionally biased region" description="Low complexity" evidence="1">
    <location>
        <begin position="618"/>
        <end position="636"/>
    </location>
</feature>
<feature type="region of interest" description="Disordered" evidence="1">
    <location>
        <begin position="137"/>
        <end position="166"/>
    </location>
</feature>
<evidence type="ECO:0000313" key="2">
    <source>
        <dbReference type="EMBL" id="ETN40360.1"/>
    </source>
</evidence>
<feature type="compositionally biased region" description="Low complexity" evidence="1">
    <location>
        <begin position="510"/>
        <end position="525"/>
    </location>
</feature>
<feature type="compositionally biased region" description="Polar residues" evidence="1">
    <location>
        <begin position="594"/>
        <end position="617"/>
    </location>
</feature>
<reference evidence="2 3" key="1">
    <citation type="submission" date="2013-03" db="EMBL/GenBank/DDBJ databases">
        <title>The Genome Sequence of Phialophora europaea CBS 101466.</title>
        <authorList>
            <consortium name="The Broad Institute Genomics Platform"/>
            <person name="Cuomo C."/>
            <person name="de Hoog S."/>
            <person name="Gorbushina A."/>
            <person name="Walker B."/>
            <person name="Young S.K."/>
            <person name="Zeng Q."/>
            <person name="Gargeya S."/>
            <person name="Fitzgerald M."/>
            <person name="Haas B."/>
            <person name="Abouelleil A."/>
            <person name="Allen A.W."/>
            <person name="Alvarado L."/>
            <person name="Arachchi H.M."/>
            <person name="Berlin A.M."/>
            <person name="Chapman S.B."/>
            <person name="Gainer-Dewar J."/>
            <person name="Goldberg J."/>
            <person name="Griggs A."/>
            <person name="Gujja S."/>
            <person name="Hansen M."/>
            <person name="Howarth C."/>
            <person name="Imamovic A."/>
            <person name="Ireland A."/>
            <person name="Larimer J."/>
            <person name="McCowan C."/>
            <person name="Murphy C."/>
            <person name="Pearson M."/>
            <person name="Poon T.W."/>
            <person name="Priest M."/>
            <person name="Roberts A."/>
            <person name="Saif S."/>
            <person name="Shea T."/>
            <person name="Sisk P."/>
            <person name="Sykes S."/>
            <person name="Wortman J."/>
            <person name="Nusbaum C."/>
            <person name="Birren B."/>
        </authorList>
    </citation>
    <scope>NUCLEOTIDE SEQUENCE [LARGE SCALE GENOMIC DNA]</scope>
    <source>
        <strain evidence="2 3">CBS 101466</strain>
    </source>
</reference>
<dbReference type="GO" id="GO:0019901">
    <property type="term" value="F:protein kinase binding"/>
    <property type="evidence" value="ECO:0007669"/>
    <property type="project" value="InterPro"/>
</dbReference>
<feature type="region of interest" description="Disordered" evidence="1">
    <location>
        <begin position="741"/>
        <end position="761"/>
    </location>
</feature>